<comment type="similarity">
    <text evidence="1">Belongs to the LysR transcriptional regulatory family.</text>
</comment>
<evidence type="ECO:0000256" key="1">
    <source>
        <dbReference type="ARBA" id="ARBA00009437"/>
    </source>
</evidence>
<dbReference type="SUPFAM" id="SSF46785">
    <property type="entry name" value="Winged helix' DNA-binding domain"/>
    <property type="match status" value="1"/>
</dbReference>
<dbReference type="Gene3D" id="3.40.190.290">
    <property type="match status" value="1"/>
</dbReference>
<dbReference type="InterPro" id="IPR036388">
    <property type="entry name" value="WH-like_DNA-bd_sf"/>
</dbReference>
<dbReference type="SUPFAM" id="SSF53850">
    <property type="entry name" value="Periplasmic binding protein-like II"/>
    <property type="match status" value="1"/>
</dbReference>
<organism evidence="6 7">
    <name type="scientific">Herminiimonas glaciei</name>
    <dbReference type="NCBI Taxonomy" id="523788"/>
    <lineage>
        <taxon>Bacteria</taxon>
        <taxon>Pseudomonadati</taxon>
        <taxon>Pseudomonadota</taxon>
        <taxon>Betaproteobacteria</taxon>
        <taxon>Burkholderiales</taxon>
        <taxon>Oxalobacteraceae</taxon>
        <taxon>Herminiimonas</taxon>
    </lineage>
</organism>
<evidence type="ECO:0000313" key="6">
    <source>
        <dbReference type="EMBL" id="MFC7287289.1"/>
    </source>
</evidence>
<keyword evidence="7" id="KW-1185">Reference proteome</keyword>
<dbReference type="PANTHER" id="PTHR30537:SF5">
    <property type="entry name" value="HTH-TYPE TRANSCRIPTIONAL ACTIVATOR TTDR-RELATED"/>
    <property type="match status" value="1"/>
</dbReference>
<dbReference type="Pfam" id="PF03466">
    <property type="entry name" value="LysR_substrate"/>
    <property type="match status" value="1"/>
</dbReference>
<evidence type="ECO:0000256" key="3">
    <source>
        <dbReference type="ARBA" id="ARBA00023125"/>
    </source>
</evidence>
<evidence type="ECO:0000256" key="2">
    <source>
        <dbReference type="ARBA" id="ARBA00023015"/>
    </source>
</evidence>
<dbReference type="InterPro" id="IPR005119">
    <property type="entry name" value="LysR_subst-bd"/>
</dbReference>
<dbReference type="Gene3D" id="1.10.10.10">
    <property type="entry name" value="Winged helix-like DNA-binding domain superfamily/Winged helix DNA-binding domain"/>
    <property type="match status" value="1"/>
</dbReference>
<dbReference type="EMBL" id="JBHTBU010000001">
    <property type="protein sequence ID" value="MFC7287289.1"/>
    <property type="molecule type" value="Genomic_DNA"/>
</dbReference>
<accession>A0ABW2I8M2</accession>
<evidence type="ECO:0000313" key="7">
    <source>
        <dbReference type="Proteomes" id="UP001596542"/>
    </source>
</evidence>
<dbReference type="InterPro" id="IPR036390">
    <property type="entry name" value="WH_DNA-bd_sf"/>
</dbReference>
<dbReference type="InterPro" id="IPR000847">
    <property type="entry name" value="LysR_HTH_N"/>
</dbReference>
<dbReference type="Proteomes" id="UP001596542">
    <property type="component" value="Unassembled WGS sequence"/>
</dbReference>
<dbReference type="RefSeq" id="WP_382270392.1">
    <property type="nucleotide sequence ID" value="NZ_JBHTBU010000001.1"/>
</dbReference>
<proteinExistence type="inferred from homology"/>
<keyword evidence="2" id="KW-0805">Transcription regulation</keyword>
<protein>
    <submittedName>
        <fullName evidence="6">LysR family transcriptional regulator</fullName>
    </submittedName>
</protein>
<dbReference type="Pfam" id="PF00126">
    <property type="entry name" value="HTH_1"/>
    <property type="match status" value="1"/>
</dbReference>
<name>A0ABW2I8M2_9BURK</name>
<keyword evidence="4" id="KW-0804">Transcription</keyword>
<dbReference type="PANTHER" id="PTHR30537">
    <property type="entry name" value="HTH-TYPE TRANSCRIPTIONAL REGULATOR"/>
    <property type="match status" value="1"/>
</dbReference>
<gene>
    <name evidence="6" type="ORF">ACFQPC_04480</name>
</gene>
<dbReference type="PROSITE" id="PS50931">
    <property type="entry name" value="HTH_LYSR"/>
    <property type="match status" value="1"/>
</dbReference>
<dbReference type="InterPro" id="IPR058163">
    <property type="entry name" value="LysR-type_TF_proteobact-type"/>
</dbReference>
<evidence type="ECO:0000259" key="5">
    <source>
        <dbReference type="PROSITE" id="PS50931"/>
    </source>
</evidence>
<comment type="caution">
    <text evidence="6">The sequence shown here is derived from an EMBL/GenBank/DDBJ whole genome shotgun (WGS) entry which is preliminary data.</text>
</comment>
<reference evidence="7" key="1">
    <citation type="journal article" date="2019" name="Int. J. Syst. Evol. Microbiol.">
        <title>The Global Catalogue of Microorganisms (GCM) 10K type strain sequencing project: providing services to taxonomists for standard genome sequencing and annotation.</title>
        <authorList>
            <consortium name="The Broad Institute Genomics Platform"/>
            <consortium name="The Broad Institute Genome Sequencing Center for Infectious Disease"/>
            <person name="Wu L."/>
            <person name="Ma J."/>
        </authorList>
    </citation>
    <scope>NUCLEOTIDE SEQUENCE [LARGE SCALE GENOMIC DNA]</scope>
    <source>
        <strain evidence="7">KACC 12508</strain>
    </source>
</reference>
<keyword evidence="3" id="KW-0238">DNA-binding</keyword>
<feature type="domain" description="HTH lysR-type" evidence="5">
    <location>
        <begin position="4"/>
        <end position="61"/>
    </location>
</feature>
<sequence length="298" mass="32886">MATISLDSIRMFLAVAEARSFTAAAQALEVTPTAVSKAIRLMETNHGVALFQRTTRSVALTEAGVTLYERLSVAAGQIDEAFSLMNEYRARPMGTLRVTAPRALGAIVLKRLVATLRKKYPELRLDLSLNDGIVDLVKDGFDAGIRLGHALEQDMVAVQISSDLQWSVVASPAYLSEAGTPQKPRDLLTHQTIQYRFVSSGTVPPWRFTLDGEELLLQTERSLVVNDTTTIADFARQGLGLAYLPDIEIKDDLKEGNLKRVLTKYVPPTPGLFLYFPQRSQSQLKLRALIEEATALKQ</sequence>
<evidence type="ECO:0000256" key="4">
    <source>
        <dbReference type="ARBA" id="ARBA00023163"/>
    </source>
</evidence>